<dbReference type="AlphaFoldDB" id="A0A2S9Y1U4"/>
<gene>
    <name evidence="3" type="ORF">ENSA7_64300</name>
</gene>
<dbReference type="Proteomes" id="UP000238823">
    <property type="component" value="Unassembled WGS sequence"/>
</dbReference>
<keyword evidence="2" id="KW-0732">Signal</keyword>
<dbReference type="EMBL" id="PVNL01000122">
    <property type="protein sequence ID" value="PRP99046.1"/>
    <property type="molecule type" value="Genomic_DNA"/>
</dbReference>
<evidence type="ECO:0000313" key="4">
    <source>
        <dbReference type="Proteomes" id="UP000238823"/>
    </source>
</evidence>
<accession>A0A2S9Y1U4</accession>
<evidence type="ECO:0000313" key="3">
    <source>
        <dbReference type="EMBL" id="PRP99046.1"/>
    </source>
</evidence>
<sequence length="728" mass="80470">MSILAVLVPLLVCAPACTKTTGPDTNAPLLVAPHTISDLDDYAAARNAYALLSLDDGARPAARAKLRDYLIGYLDRALESDQLPQAVDALEQLSGLWVAAELRGLDPDPQLAAAAERVYAKVARAGDERPALLALGLTQAFSDPGGQASAQHNFTALHDWIGRTSEFGSDPSFDDHLDRLLEDVTAFFPSPFLVDQLARVYLERYRNAQRQGSFSSVSDPRVPFTGYLLARLYLRADDLDGAVAALDRIEADGPTEALRELIRDAANTDSRSPADLDQLTREFIPEPDNRLPDEIVNQAWGIVDNLAGRSLARFPDHPPAHLARGRALRARNYVEAAIIHYERALAGKTRATDREDLHQAWSELAQLYQFALEVRAESGSTDTVNMLERIEGFHDRAAHTWPQRPIEPGISLAWMSVAMAEFNAGHIERASELLQQTIALTPEPAALSLLGTIATRRGQLDDARTHLRRLDALAGGLSDQLDRYDWQITARMSLAEVEALAGDREASVSELREALSLLNTLLSYAGLADQLRAEFSLRRSRVFFYLGEIELAMSDVRDAQRLAPNRADAYTEPLIFTVLHAHLDEAAEIFAAALARDAGGAELGVYYSLWILDLAERLGQPAPALASDYLGRYAADETGEPWQRKLARHGLGQLSYVDLSQAASDTRERSEACFYEGLARWRDGRRAAGLELMTKVLEQQMMGDFEYQMAQIYLRWKELPKTARSAVF</sequence>
<dbReference type="InterPro" id="IPR011990">
    <property type="entry name" value="TPR-like_helical_dom_sf"/>
</dbReference>
<reference evidence="3 4" key="1">
    <citation type="submission" date="2018-03" db="EMBL/GenBank/DDBJ databases">
        <title>Draft Genome Sequences of the Obligatory Marine Myxobacteria Enhygromyxa salina SWB007.</title>
        <authorList>
            <person name="Poehlein A."/>
            <person name="Moghaddam J.A."/>
            <person name="Harms H."/>
            <person name="Alanjari M."/>
            <person name="Koenig G.M."/>
            <person name="Daniel R."/>
            <person name="Schaeberle T.F."/>
        </authorList>
    </citation>
    <scope>NUCLEOTIDE SEQUENCE [LARGE SCALE GENOMIC DNA]</scope>
    <source>
        <strain evidence="3 4">SWB007</strain>
    </source>
</reference>
<dbReference type="InterPro" id="IPR019734">
    <property type="entry name" value="TPR_rpt"/>
</dbReference>
<name>A0A2S9Y1U4_9BACT</name>
<dbReference type="PROSITE" id="PS50005">
    <property type="entry name" value="TPR"/>
    <property type="match status" value="1"/>
</dbReference>
<dbReference type="SUPFAM" id="SSF48452">
    <property type="entry name" value="TPR-like"/>
    <property type="match status" value="2"/>
</dbReference>
<protein>
    <submittedName>
        <fullName evidence="3">Tetratricopeptide repeat protein</fullName>
    </submittedName>
</protein>
<feature type="signal peptide" evidence="2">
    <location>
        <begin position="1"/>
        <end position="18"/>
    </location>
</feature>
<keyword evidence="1" id="KW-0802">TPR repeat</keyword>
<proteinExistence type="predicted"/>
<organism evidence="3 4">
    <name type="scientific">Enhygromyxa salina</name>
    <dbReference type="NCBI Taxonomy" id="215803"/>
    <lineage>
        <taxon>Bacteria</taxon>
        <taxon>Pseudomonadati</taxon>
        <taxon>Myxococcota</taxon>
        <taxon>Polyangia</taxon>
        <taxon>Nannocystales</taxon>
        <taxon>Nannocystaceae</taxon>
        <taxon>Enhygromyxa</taxon>
    </lineage>
</organism>
<feature type="chain" id="PRO_5015537640" evidence="2">
    <location>
        <begin position="19"/>
        <end position="728"/>
    </location>
</feature>
<evidence type="ECO:0000256" key="1">
    <source>
        <dbReference type="PROSITE-ProRule" id="PRU00339"/>
    </source>
</evidence>
<evidence type="ECO:0000256" key="2">
    <source>
        <dbReference type="SAM" id="SignalP"/>
    </source>
</evidence>
<comment type="caution">
    <text evidence="3">The sequence shown here is derived from an EMBL/GenBank/DDBJ whole genome shotgun (WGS) entry which is preliminary data.</text>
</comment>
<feature type="repeat" description="TPR" evidence="1">
    <location>
        <begin position="411"/>
        <end position="444"/>
    </location>
</feature>
<dbReference type="Gene3D" id="1.25.40.10">
    <property type="entry name" value="Tetratricopeptide repeat domain"/>
    <property type="match status" value="3"/>
</dbReference>